<sequence>MIYPQTILTVADNTGAKKVMCIRVLGGNKKYAKIGDTIIAVVKEATPNMPIKRSDVVRAVIVRTKKSVHRPDGMYIKFNDNAAVIVNMDNNPRGTRVFGPVAKEIREKRYSKIVSLAPEVL</sequence>
<protein>
    <submittedName>
        <fullName evidence="7">Ribosomal protein L14</fullName>
    </submittedName>
</protein>
<dbReference type="HAMAP" id="MF_01367">
    <property type="entry name" value="Ribosomal_uL14"/>
    <property type="match status" value="1"/>
</dbReference>
<dbReference type="PANTHER" id="PTHR11761">
    <property type="entry name" value="50S/60S RIBOSOMAL PROTEIN L14/L23"/>
    <property type="match status" value="1"/>
</dbReference>
<keyword evidence="7" id="KW-0934">Plastid</keyword>
<evidence type="ECO:0000256" key="5">
    <source>
        <dbReference type="ARBA" id="ARBA00023274"/>
    </source>
</evidence>
<dbReference type="PANTHER" id="PTHR11761:SF3">
    <property type="entry name" value="LARGE RIBOSOMAL SUBUNIT PROTEIN UL14M"/>
    <property type="match status" value="1"/>
</dbReference>
<accession>A0A8F8SPP4</accession>
<dbReference type="GO" id="GO:0006412">
    <property type="term" value="P:translation"/>
    <property type="evidence" value="ECO:0007669"/>
    <property type="project" value="InterPro"/>
</dbReference>
<keyword evidence="2" id="KW-0699">rRNA-binding</keyword>
<dbReference type="InterPro" id="IPR019972">
    <property type="entry name" value="Ribosomal_uL14_CS"/>
</dbReference>
<evidence type="ECO:0000256" key="4">
    <source>
        <dbReference type="ARBA" id="ARBA00022980"/>
    </source>
</evidence>
<dbReference type="Gene3D" id="2.40.150.20">
    <property type="entry name" value="Ribosomal protein L14"/>
    <property type="match status" value="1"/>
</dbReference>
<dbReference type="Pfam" id="PF00238">
    <property type="entry name" value="Ribosomal_L14"/>
    <property type="match status" value="1"/>
</dbReference>
<dbReference type="GO" id="GO:0003735">
    <property type="term" value="F:structural constituent of ribosome"/>
    <property type="evidence" value="ECO:0007669"/>
    <property type="project" value="InterPro"/>
</dbReference>
<evidence type="ECO:0000256" key="1">
    <source>
        <dbReference type="ARBA" id="ARBA00010745"/>
    </source>
</evidence>
<evidence type="ECO:0000256" key="6">
    <source>
        <dbReference type="RuleBase" id="RU003949"/>
    </source>
</evidence>
<organism evidence="7">
    <name type="scientific">Climaconeis cf. scalaris</name>
    <dbReference type="NCBI Taxonomy" id="2846828"/>
    <lineage>
        <taxon>Eukaryota</taxon>
        <taxon>Sar</taxon>
        <taxon>Stramenopiles</taxon>
        <taxon>Ochrophyta</taxon>
        <taxon>Bacillariophyta</taxon>
        <taxon>Bacillariophyceae</taxon>
        <taxon>Bacillariophycidae</taxon>
        <taxon>Naviculales</taxon>
        <taxon>Berkeleyaceae</taxon>
        <taxon>Climaconeis</taxon>
    </lineage>
</organism>
<dbReference type="EMBL" id="MZ365055">
    <property type="protein sequence ID" value="QYB19364.1"/>
    <property type="molecule type" value="Genomic_DNA"/>
</dbReference>
<keyword evidence="5 6" id="KW-0687">Ribonucleoprotein</keyword>
<name>A0A8F8SPP4_9STRA</name>
<dbReference type="GO" id="GO:0005762">
    <property type="term" value="C:mitochondrial large ribosomal subunit"/>
    <property type="evidence" value="ECO:0007669"/>
    <property type="project" value="TreeGrafter"/>
</dbReference>
<geneLocation type="plastid" evidence="7"/>
<evidence type="ECO:0000313" key="7">
    <source>
        <dbReference type="EMBL" id="QYB19364.1"/>
    </source>
</evidence>
<evidence type="ECO:0000256" key="3">
    <source>
        <dbReference type="ARBA" id="ARBA00022884"/>
    </source>
</evidence>
<dbReference type="InterPro" id="IPR000218">
    <property type="entry name" value="Ribosomal_uL14"/>
</dbReference>
<dbReference type="PROSITE" id="PS00049">
    <property type="entry name" value="RIBOSOMAL_L14"/>
    <property type="match status" value="1"/>
</dbReference>
<reference evidence="7" key="1">
    <citation type="journal article" date="2021" name="Int. J. Mol. Sci.">
        <title>Extreme Enlargement of the Inverted Repeat Region in the Plastid Genomes of Diatoms from the Genus Climaconeis.</title>
        <authorList>
            <person name="Gastineau R."/>
            <person name="Davidovich N.A."/>
            <person name="Davidovich O.I."/>
            <person name="Lemieux C."/>
            <person name="Turmel M."/>
            <person name="Wrobel R.J."/>
            <person name="Witkowski A."/>
        </authorList>
    </citation>
    <scope>NUCLEOTIDE SEQUENCE</scope>
    <source>
        <strain evidence="7">SZCZ1889</strain>
    </source>
</reference>
<dbReference type="InterPro" id="IPR036853">
    <property type="entry name" value="Ribosomal_uL14_sf"/>
</dbReference>
<keyword evidence="4 6" id="KW-0689">Ribosomal protein</keyword>
<proteinExistence type="inferred from homology"/>
<dbReference type="GO" id="GO:0070180">
    <property type="term" value="F:large ribosomal subunit rRNA binding"/>
    <property type="evidence" value="ECO:0007669"/>
    <property type="project" value="TreeGrafter"/>
</dbReference>
<dbReference type="FunFam" id="2.40.150.20:FF:000001">
    <property type="entry name" value="50S ribosomal protein L14"/>
    <property type="match status" value="1"/>
</dbReference>
<dbReference type="CDD" id="cd00337">
    <property type="entry name" value="Ribosomal_uL14"/>
    <property type="match status" value="1"/>
</dbReference>
<keyword evidence="3" id="KW-0694">RNA-binding</keyword>
<dbReference type="AlphaFoldDB" id="A0A8F8SPP4"/>
<dbReference type="InterPro" id="IPR005745">
    <property type="entry name" value="Ribosomal_uL14_bac-type"/>
</dbReference>
<comment type="similarity">
    <text evidence="1 6">Belongs to the universal ribosomal protein uL14 family.</text>
</comment>
<gene>
    <name evidence="7" type="primary">rpl14</name>
</gene>
<evidence type="ECO:0000256" key="2">
    <source>
        <dbReference type="ARBA" id="ARBA00022730"/>
    </source>
</evidence>
<dbReference type="NCBIfam" id="TIGR01067">
    <property type="entry name" value="rplN_bact"/>
    <property type="match status" value="1"/>
</dbReference>
<dbReference type="EMBL" id="MZ365055">
    <property type="protein sequence ID" value="QYB19212.1"/>
    <property type="molecule type" value="Genomic_DNA"/>
</dbReference>
<dbReference type="SMART" id="SM01374">
    <property type="entry name" value="Ribosomal_L14"/>
    <property type="match status" value="1"/>
</dbReference>
<dbReference type="SUPFAM" id="SSF50193">
    <property type="entry name" value="Ribosomal protein L14"/>
    <property type="match status" value="1"/>
</dbReference>